<feature type="signal peptide" evidence="1">
    <location>
        <begin position="1"/>
        <end position="25"/>
    </location>
</feature>
<evidence type="ECO:0000313" key="4">
    <source>
        <dbReference type="Proteomes" id="UP000028631"/>
    </source>
</evidence>
<keyword evidence="1" id="KW-0732">Signal</keyword>
<feature type="chain" id="PRO_5001798487" description="DUF4440 domain-containing protein" evidence="1">
    <location>
        <begin position="26"/>
        <end position="152"/>
    </location>
</feature>
<name>A0A085V599_PSESX</name>
<dbReference type="EMBL" id="JPQU01000100">
    <property type="protein sequence ID" value="KFE50612.1"/>
    <property type="molecule type" value="Genomic_DNA"/>
</dbReference>
<comment type="caution">
    <text evidence="3">The sequence shown here is derived from an EMBL/GenBank/DDBJ whole genome shotgun (WGS) entry which is preliminary data.</text>
</comment>
<dbReference type="SUPFAM" id="SSF54427">
    <property type="entry name" value="NTF2-like"/>
    <property type="match status" value="1"/>
</dbReference>
<dbReference type="Gene3D" id="3.10.450.50">
    <property type="match status" value="1"/>
</dbReference>
<dbReference type="PATRIC" id="fig|317.175.peg.5242"/>
<evidence type="ECO:0000256" key="1">
    <source>
        <dbReference type="SAM" id="SignalP"/>
    </source>
</evidence>
<gene>
    <name evidence="3" type="ORF">IV01_25160</name>
</gene>
<organism evidence="3 4">
    <name type="scientific">Pseudomonas syringae</name>
    <dbReference type="NCBI Taxonomy" id="317"/>
    <lineage>
        <taxon>Bacteria</taxon>
        <taxon>Pseudomonadati</taxon>
        <taxon>Pseudomonadota</taxon>
        <taxon>Gammaproteobacteria</taxon>
        <taxon>Pseudomonadales</taxon>
        <taxon>Pseudomonadaceae</taxon>
        <taxon>Pseudomonas</taxon>
    </lineage>
</organism>
<keyword evidence="4" id="KW-1185">Reference proteome</keyword>
<reference evidence="3 4" key="1">
    <citation type="submission" date="2014-07" db="EMBL/GenBank/DDBJ databases">
        <title>Draft Genome Sequences of Environmental Pseudomonas syringae strains.</title>
        <authorList>
            <person name="Baltrus D.A."/>
            <person name="Berge O."/>
            <person name="Morris C."/>
        </authorList>
    </citation>
    <scope>NUCLEOTIDE SEQUENCE [LARGE SCALE GENOMIC DNA]</scope>
    <source>
        <strain evidence="3 4">GAW0119</strain>
    </source>
</reference>
<dbReference type="InterPro" id="IPR027843">
    <property type="entry name" value="DUF4440"/>
</dbReference>
<accession>A0A085V599</accession>
<dbReference type="InterPro" id="IPR032710">
    <property type="entry name" value="NTF2-like_dom_sf"/>
</dbReference>
<dbReference type="AlphaFoldDB" id="A0A085V599"/>
<feature type="domain" description="DUF4440" evidence="2">
    <location>
        <begin position="37"/>
        <end position="138"/>
    </location>
</feature>
<evidence type="ECO:0000259" key="2">
    <source>
        <dbReference type="Pfam" id="PF14534"/>
    </source>
</evidence>
<proteinExistence type="predicted"/>
<dbReference type="Pfam" id="PF14534">
    <property type="entry name" value="DUF4440"/>
    <property type="match status" value="1"/>
</dbReference>
<evidence type="ECO:0000313" key="3">
    <source>
        <dbReference type="EMBL" id="KFE50612.1"/>
    </source>
</evidence>
<dbReference type="Proteomes" id="UP000028631">
    <property type="component" value="Unassembled WGS sequence"/>
</dbReference>
<sequence>MIKKLPVFALLVAVGLGSICTQVLADDDRQQIDSKLQRIASLWPKKDAKAVVDEVYTEQTEITGEGVDELYRGKAELTGLISHLMEGAKNTVIHLDRIQQMGADAAYTWVTWNVTPTGNEAPFKMKSLFVWKKERGEWFIVADMFASGSIPD</sequence>
<protein>
    <recommendedName>
        <fullName evidence="2">DUF4440 domain-containing protein</fullName>
    </recommendedName>
</protein>